<sequence length="75" mass="8680">LHKILKNSLKIFFFKRQTKIFSAFFKVIIDRQIETTSLHIKFSSFIRSSSASIILAGMMAPKRLSQLQRKFSIGC</sequence>
<name>A0A0M3I9Q2_ASCLU</name>
<evidence type="ECO:0000313" key="2">
    <source>
        <dbReference type="WBParaSite" id="ALUE_0001421301-mRNA-1"/>
    </source>
</evidence>
<dbReference type="Proteomes" id="UP000036681">
    <property type="component" value="Unplaced"/>
</dbReference>
<proteinExistence type="predicted"/>
<accession>A0A0M3I9Q2</accession>
<dbReference type="AlphaFoldDB" id="A0A0M3I9Q2"/>
<dbReference type="WBParaSite" id="ALUE_0001421301-mRNA-1">
    <property type="protein sequence ID" value="ALUE_0001421301-mRNA-1"/>
    <property type="gene ID" value="ALUE_0001421301"/>
</dbReference>
<organism evidence="1 2">
    <name type="scientific">Ascaris lumbricoides</name>
    <name type="common">Giant roundworm</name>
    <dbReference type="NCBI Taxonomy" id="6252"/>
    <lineage>
        <taxon>Eukaryota</taxon>
        <taxon>Metazoa</taxon>
        <taxon>Ecdysozoa</taxon>
        <taxon>Nematoda</taxon>
        <taxon>Chromadorea</taxon>
        <taxon>Rhabditida</taxon>
        <taxon>Spirurina</taxon>
        <taxon>Ascaridomorpha</taxon>
        <taxon>Ascaridoidea</taxon>
        <taxon>Ascarididae</taxon>
        <taxon>Ascaris</taxon>
    </lineage>
</organism>
<evidence type="ECO:0000313" key="1">
    <source>
        <dbReference type="Proteomes" id="UP000036681"/>
    </source>
</evidence>
<keyword evidence="1" id="KW-1185">Reference proteome</keyword>
<reference evidence="2" key="1">
    <citation type="submission" date="2017-02" db="UniProtKB">
        <authorList>
            <consortium name="WormBaseParasite"/>
        </authorList>
    </citation>
    <scope>IDENTIFICATION</scope>
</reference>
<protein>
    <submittedName>
        <fullName evidence="2">Ovule protein</fullName>
    </submittedName>
</protein>